<evidence type="ECO:0000313" key="2">
    <source>
        <dbReference type="EMBL" id="MBB3953201.1"/>
    </source>
</evidence>
<comment type="caution">
    <text evidence="2">The sequence shown here is derived from an EMBL/GenBank/DDBJ whole genome shotgun (WGS) entry which is preliminary data.</text>
</comment>
<dbReference type="Proteomes" id="UP000548867">
    <property type="component" value="Unassembled WGS sequence"/>
</dbReference>
<feature type="transmembrane region" description="Helical" evidence="1">
    <location>
        <begin position="6"/>
        <end position="31"/>
    </location>
</feature>
<evidence type="ECO:0008006" key="4">
    <source>
        <dbReference type="Google" id="ProtNLM"/>
    </source>
</evidence>
<keyword evidence="3" id="KW-1185">Reference proteome</keyword>
<feature type="transmembrane region" description="Helical" evidence="1">
    <location>
        <begin position="149"/>
        <end position="173"/>
    </location>
</feature>
<feature type="transmembrane region" description="Helical" evidence="1">
    <location>
        <begin position="124"/>
        <end position="143"/>
    </location>
</feature>
<sequence>MTETKSSPLCVALIVLAVVLSGIIHIAMLAAQRESIQAALAAADATTMVEAMKARETMLIAQANQGGLDGDVRAGALGEAALLRQGKLSAQPGGPRAPGIDAIATRIAGLRAEASSAAERSGQLGLAESALLLGILLLALSQIMATRAFLWLGAGLGLAGVLVAALGVLGGVLA</sequence>
<evidence type="ECO:0000256" key="1">
    <source>
        <dbReference type="SAM" id="Phobius"/>
    </source>
</evidence>
<dbReference type="AlphaFoldDB" id="A0A7W6G4G3"/>
<dbReference type="InterPro" id="IPR025570">
    <property type="entry name" value="DUF4337"/>
</dbReference>
<protein>
    <recommendedName>
        <fullName evidence="4">DUF4337 domain-containing protein</fullName>
    </recommendedName>
</protein>
<keyword evidence="1" id="KW-0812">Transmembrane</keyword>
<accession>A0A7W6G4G3</accession>
<evidence type="ECO:0000313" key="3">
    <source>
        <dbReference type="Proteomes" id="UP000548867"/>
    </source>
</evidence>
<dbReference type="RefSeq" id="WP_183621667.1">
    <property type="nucleotide sequence ID" value="NZ_JACIDX010000001.1"/>
</dbReference>
<organism evidence="2 3">
    <name type="scientific">Novosphingobium sediminicola</name>
    <dbReference type="NCBI Taxonomy" id="563162"/>
    <lineage>
        <taxon>Bacteria</taxon>
        <taxon>Pseudomonadati</taxon>
        <taxon>Pseudomonadota</taxon>
        <taxon>Alphaproteobacteria</taxon>
        <taxon>Sphingomonadales</taxon>
        <taxon>Sphingomonadaceae</taxon>
        <taxon>Novosphingobium</taxon>
    </lineage>
</organism>
<gene>
    <name evidence="2" type="ORF">GGR38_000113</name>
</gene>
<keyword evidence="1" id="KW-0472">Membrane</keyword>
<keyword evidence="1" id="KW-1133">Transmembrane helix</keyword>
<proteinExistence type="predicted"/>
<reference evidence="2 3" key="1">
    <citation type="submission" date="2020-08" db="EMBL/GenBank/DDBJ databases">
        <title>Genomic Encyclopedia of Type Strains, Phase IV (KMG-IV): sequencing the most valuable type-strain genomes for metagenomic binning, comparative biology and taxonomic classification.</title>
        <authorList>
            <person name="Goeker M."/>
        </authorList>
    </citation>
    <scope>NUCLEOTIDE SEQUENCE [LARGE SCALE GENOMIC DNA]</scope>
    <source>
        <strain evidence="2 3">DSM 27057</strain>
    </source>
</reference>
<name>A0A7W6G4G3_9SPHN</name>
<dbReference type="EMBL" id="JACIDX010000001">
    <property type="protein sequence ID" value="MBB3953201.1"/>
    <property type="molecule type" value="Genomic_DNA"/>
</dbReference>
<dbReference type="Pfam" id="PF14235">
    <property type="entry name" value="DUF4337"/>
    <property type="match status" value="1"/>
</dbReference>